<dbReference type="CDD" id="cd12797">
    <property type="entry name" value="M23_peptidase"/>
    <property type="match status" value="1"/>
</dbReference>
<evidence type="ECO:0000259" key="1">
    <source>
        <dbReference type="Pfam" id="PF01551"/>
    </source>
</evidence>
<dbReference type="AlphaFoldDB" id="A0A7T4A250"/>
<dbReference type="InterPro" id="IPR016047">
    <property type="entry name" value="M23ase_b-sheet_dom"/>
</dbReference>
<dbReference type="Pfam" id="PF01551">
    <property type="entry name" value="Peptidase_M23"/>
    <property type="match status" value="1"/>
</dbReference>
<sequence length="205" mass="22114">MNRATGEGLDLDFPFRGRWLVQNSPADRLPSHGTTVFATGQAIDFVPVDDTGRTARFTLTSLLAPEPPQRFPGFGRTLLSPANGTVVADGHPDHPAHRGLPSLSYLAAQPRRLRRGWSALAGNHIAIDVGGIVVVLCHLRKHSTEVALGQSVRLGEAVAETGNSGNSTEPHLHIQAMDRLDPERADAVPLHFRGRLPRNGEIIEA</sequence>
<dbReference type="InterPro" id="IPR011055">
    <property type="entry name" value="Dup_hybrid_motif"/>
</dbReference>
<reference evidence="2 3" key="1">
    <citation type="submission" date="2020-12" db="EMBL/GenBank/DDBJ databases">
        <title>FDA dAtabase for Regulatory Grade micrObial Sequences (FDA-ARGOS): Supporting development and validation of Infectious Disease Dx tests.</title>
        <authorList>
            <person name="Sproer C."/>
            <person name="Gronow S."/>
            <person name="Severitt S."/>
            <person name="Schroder I."/>
            <person name="Tallon L."/>
            <person name="Sadzewicz L."/>
            <person name="Zhao X."/>
            <person name="Boylan J."/>
            <person name="Ott S."/>
            <person name="Bowen H."/>
            <person name="Vavikolanu K."/>
            <person name="Mehta A."/>
            <person name="Aluvathingal J."/>
            <person name="Nadendla S."/>
            <person name="Lowell S."/>
            <person name="Myers T."/>
            <person name="Yan Y."/>
            <person name="Sichtig H."/>
        </authorList>
    </citation>
    <scope>NUCLEOTIDE SEQUENCE [LARGE SCALE GENOMIC DNA]</scope>
    <source>
        <strain evidence="2 3">FDAARGOS_990</strain>
    </source>
</reference>
<organism evidence="2 3">
    <name type="scientific">Brevibacterium casei</name>
    <dbReference type="NCBI Taxonomy" id="33889"/>
    <lineage>
        <taxon>Bacteria</taxon>
        <taxon>Bacillati</taxon>
        <taxon>Actinomycetota</taxon>
        <taxon>Actinomycetes</taxon>
        <taxon>Micrococcales</taxon>
        <taxon>Brevibacteriaceae</taxon>
        <taxon>Brevibacterium</taxon>
    </lineage>
</organism>
<evidence type="ECO:0000313" key="2">
    <source>
        <dbReference type="EMBL" id="QQB15910.1"/>
    </source>
</evidence>
<dbReference type="InterPro" id="IPR050570">
    <property type="entry name" value="Cell_wall_metabolism_enzyme"/>
</dbReference>
<dbReference type="Gene3D" id="2.70.70.10">
    <property type="entry name" value="Glucose Permease (Domain IIA)"/>
    <property type="match status" value="1"/>
</dbReference>
<dbReference type="PANTHER" id="PTHR21666:SF285">
    <property type="entry name" value="M23 FAMILY METALLOPEPTIDASE"/>
    <property type="match status" value="1"/>
</dbReference>
<dbReference type="SUPFAM" id="SSF51261">
    <property type="entry name" value="Duplicated hybrid motif"/>
    <property type="match status" value="1"/>
</dbReference>
<feature type="domain" description="M23ase beta-sheet core" evidence="1">
    <location>
        <begin position="115"/>
        <end position="177"/>
    </location>
</feature>
<name>A0A7T4A250_9MICO</name>
<protein>
    <submittedName>
        <fullName evidence="2">M23 family metallopeptidase</fullName>
    </submittedName>
</protein>
<evidence type="ECO:0000313" key="3">
    <source>
        <dbReference type="Proteomes" id="UP000595374"/>
    </source>
</evidence>
<proteinExistence type="predicted"/>
<dbReference type="GO" id="GO:0004222">
    <property type="term" value="F:metalloendopeptidase activity"/>
    <property type="evidence" value="ECO:0007669"/>
    <property type="project" value="TreeGrafter"/>
</dbReference>
<gene>
    <name evidence="2" type="ORF">I6H47_00400</name>
</gene>
<dbReference type="PANTHER" id="PTHR21666">
    <property type="entry name" value="PEPTIDASE-RELATED"/>
    <property type="match status" value="1"/>
</dbReference>
<accession>A0A7T4A250</accession>
<dbReference type="EMBL" id="CP065989">
    <property type="protein sequence ID" value="QQB15910.1"/>
    <property type="molecule type" value="Genomic_DNA"/>
</dbReference>
<dbReference type="Proteomes" id="UP000595374">
    <property type="component" value="Chromosome"/>
</dbReference>